<dbReference type="InterPro" id="IPR023393">
    <property type="entry name" value="START-like_dom_sf"/>
</dbReference>
<dbReference type="PANTHER" id="PTHR36166:SF1">
    <property type="entry name" value="SRPBCC DOMAIN-CONTAINING PROTEIN"/>
    <property type="match status" value="1"/>
</dbReference>
<accession>A0ABU6AT27</accession>
<dbReference type="Gene3D" id="3.30.530.20">
    <property type="match status" value="1"/>
</dbReference>
<dbReference type="EMBL" id="JAYKYQ010000004">
    <property type="protein sequence ID" value="MEB3510621.1"/>
    <property type="molecule type" value="Genomic_DNA"/>
</dbReference>
<sequence length="142" mass="15714">MREITTSIDINATPEQVWAVLSDLPTYGQWNPFIQQAAGELRTGAKLTLRMVPKQGRAMTFKPRVLAAEPGRELRWIGRLLMPGIFDGEHRFVLTAIDGGTQLVQSEKFSGALVAFTGAMIENTRDNFVALNEALKKRVEGA</sequence>
<protein>
    <submittedName>
        <fullName evidence="1">SRPBCC domain-containing protein</fullName>
    </submittedName>
</protein>
<comment type="caution">
    <text evidence="1">The sequence shown here is derived from an EMBL/GenBank/DDBJ whole genome shotgun (WGS) entry which is preliminary data.</text>
</comment>
<dbReference type="Proteomes" id="UP001348098">
    <property type="component" value="Unassembled WGS sequence"/>
</dbReference>
<reference evidence="1 2" key="1">
    <citation type="submission" date="2023-12" db="EMBL/GenBank/DDBJ databases">
        <title>novel species in genus Nocarida.</title>
        <authorList>
            <person name="Li Z."/>
        </authorList>
    </citation>
    <scope>NUCLEOTIDE SEQUENCE [LARGE SCALE GENOMIC DNA]</scope>
    <source>
        <strain evidence="1 2">CDC186</strain>
    </source>
</reference>
<evidence type="ECO:0000313" key="2">
    <source>
        <dbReference type="Proteomes" id="UP001348098"/>
    </source>
</evidence>
<dbReference type="PANTHER" id="PTHR36166">
    <property type="entry name" value="CHROMOSOME 9, WHOLE GENOME SHOTGUN SEQUENCE"/>
    <property type="match status" value="1"/>
</dbReference>
<name>A0ABU6AT27_9NOCA</name>
<dbReference type="InterPro" id="IPR019587">
    <property type="entry name" value="Polyketide_cyclase/dehydratase"/>
</dbReference>
<gene>
    <name evidence="1" type="ORF">U3653_11380</name>
</gene>
<dbReference type="CDD" id="cd07822">
    <property type="entry name" value="SRPBCC_4"/>
    <property type="match status" value="1"/>
</dbReference>
<organism evidence="1 2">
    <name type="scientific">Nocardia implantans</name>
    <dbReference type="NCBI Taxonomy" id="3108168"/>
    <lineage>
        <taxon>Bacteria</taxon>
        <taxon>Bacillati</taxon>
        <taxon>Actinomycetota</taxon>
        <taxon>Actinomycetes</taxon>
        <taxon>Mycobacteriales</taxon>
        <taxon>Nocardiaceae</taxon>
        <taxon>Nocardia</taxon>
    </lineage>
</organism>
<dbReference type="RefSeq" id="WP_195078585.1">
    <property type="nucleotide sequence ID" value="NZ_JAYESH010000005.1"/>
</dbReference>
<dbReference type="Pfam" id="PF10604">
    <property type="entry name" value="Polyketide_cyc2"/>
    <property type="match status" value="1"/>
</dbReference>
<proteinExistence type="predicted"/>
<evidence type="ECO:0000313" key="1">
    <source>
        <dbReference type="EMBL" id="MEB3510621.1"/>
    </source>
</evidence>
<dbReference type="SUPFAM" id="SSF55961">
    <property type="entry name" value="Bet v1-like"/>
    <property type="match status" value="1"/>
</dbReference>
<keyword evidence="2" id="KW-1185">Reference proteome</keyword>